<proteinExistence type="predicted"/>
<gene>
    <name evidence="2" type="ORF">MTR62_18770</name>
</gene>
<dbReference type="Pfam" id="PF09931">
    <property type="entry name" value="Phage_phiJL001_Gp84_N"/>
    <property type="match status" value="1"/>
</dbReference>
<comment type="caution">
    <text evidence="2">The sequence shown here is derived from an EMBL/GenBank/DDBJ whole genome shotgun (WGS) entry which is preliminary data.</text>
</comment>
<dbReference type="RefSeq" id="WP_244023821.1">
    <property type="nucleotide sequence ID" value="NZ_JALHLF010000135.1"/>
</dbReference>
<dbReference type="InterPro" id="IPR011928">
    <property type="entry name" value="Phage_phiJL001_Gp84"/>
</dbReference>
<feature type="domain" description="Bacteriophage phiJL001 Gp84 C-terminal" evidence="1">
    <location>
        <begin position="189"/>
        <end position="264"/>
    </location>
</feature>
<dbReference type="EMBL" id="JALHLF010000135">
    <property type="protein sequence ID" value="MCJ2184716.1"/>
    <property type="molecule type" value="Genomic_DNA"/>
</dbReference>
<keyword evidence="3" id="KW-1185">Reference proteome</keyword>
<reference evidence="2" key="1">
    <citation type="submission" date="2022-03" db="EMBL/GenBank/DDBJ databases">
        <title>Identification of a novel bacterium isolated from mangrove sediments.</title>
        <authorList>
            <person name="Pan X."/>
        </authorList>
    </citation>
    <scope>NUCLEOTIDE SEQUENCE</scope>
    <source>
        <strain evidence="2">B1949</strain>
    </source>
</reference>
<protein>
    <submittedName>
        <fullName evidence="2">DUF2163 domain-containing protein</fullName>
    </submittedName>
</protein>
<dbReference type="Pfam" id="PF09356">
    <property type="entry name" value="Phage_BR0599"/>
    <property type="match status" value="1"/>
</dbReference>
<evidence type="ECO:0000313" key="2">
    <source>
        <dbReference type="EMBL" id="MCJ2184716.1"/>
    </source>
</evidence>
<dbReference type="NCBIfam" id="TIGR02218">
    <property type="entry name" value="phg_TIGR02218"/>
    <property type="match status" value="1"/>
</dbReference>
<organism evidence="2 3">
    <name type="scientific">Novosphingobium organovorum</name>
    <dbReference type="NCBI Taxonomy" id="2930092"/>
    <lineage>
        <taxon>Bacteria</taxon>
        <taxon>Pseudomonadati</taxon>
        <taxon>Pseudomonadota</taxon>
        <taxon>Alphaproteobacteria</taxon>
        <taxon>Sphingomonadales</taxon>
        <taxon>Sphingomonadaceae</taxon>
        <taxon>Novosphingobium</taxon>
    </lineage>
</organism>
<dbReference type="InterPro" id="IPR018964">
    <property type="entry name" value="Phage_phiJL001_Gp84_C"/>
</dbReference>
<name>A0ABT0BI29_9SPHN</name>
<accession>A0ABT0BI29</accession>
<evidence type="ECO:0000259" key="1">
    <source>
        <dbReference type="Pfam" id="PF09356"/>
    </source>
</evidence>
<dbReference type="Proteomes" id="UP001162881">
    <property type="component" value="Unassembled WGS sequence"/>
</dbReference>
<evidence type="ECO:0000313" key="3">
    <source>
        <dbReference type="Proteomes" id="UP001162881"/>
    </source>
</evidence>
<sequence>MSRTWFSQDLETVALFWRVLRRDGVTLGFTTHDGDLWFEGILHAASPGMVPSSIRKSAGFETDSAEVEGAITHDSISSADLAAGLFDGAGVQIGLVDWETLETRTLYTGTIGTIAQDDGGFHAELVSRKAELALDTVPRTSPTCRASFAGPGCNLNPRRFESEVILAALDEDSNAATFTGAPDGDLLIGGFVRWLDGPQAGIAMSVLADDGAGGLVLDTPLDAATPLGTRALVREGCDHTIQTCAERFANALNFRGEPYLPGNDLLVRYPSASS</sequence>